<feature type="region of interest" description="Disordered" evidence="1">
    <location>
        <begin position="70"/>
        <end position="89"/>
    </location>
</feature>
<dbReference type="EMBL" id="MU003781">
    <property type="protein sequence ID" value="KAF2722685.1"/>
    <property type="molecule type" value="Genomic_DNA"/>
</dbReference>
<dbReference type="AlphaFoldDB" id="A0A9P4US42"/>
<evidence type="ECO:0000313" key="4">
    <source>
        <dbReference type="Proteomes" id="UP000799441"/>
    </source>
</evidence>
<feature type="signal peptide" evidence="2">
    <location>
        <begin position="1"/>
        <end position="18"/>
    </location>
</feature>
<name>A0A9P4US42_9PEZI</name>
<evidence type="ECO:0008006" key="5">
    <source>
        <dbReference type="Google" id="ProtNLM"/>
    </source>
</evidence>
<gene>
    <name evidence="3" type="ORF">K431DRAFT_293313</name>
</gene>
<keyword evidence="2" id="KW-0732">Signal</keyword>
<evidence type="ECO:0000256" key="1">
    <source>
        <dbReference type="SAM" id="MobiDB-lite"/>
    </source>
</evidence>
<organism evidence="3 4">
    <name type="scientific">Polychaeton citri CBS 116435</name>
    <dbReference type="NCBI Taxonomy" id="1314669"/>
    <lineage>
        <taxon>Eukaryota</taxon>
        <taxon>Fungi</taxon>
        <taxon>Dikarya</taxon>
        <taxon>Ascomycota</taxon>
        <taxon>Pezizomycotina</taxon>
        <taxon>Dothideomycetes</taxon>
        <taxon>Dothideomycetidae</taxon>
        <taxon>Capnodiales</taxon>
        <taxon>Capnodiaceae</taxon>
        <taxon>Polychaeton</taxon>
    </lineage>
</organism>
<keyword evidence="4" id="KW-1185">Reference proteome</keyword>
<accession>A0A9P4US42</accession>
<evidence type="ECO:0000256" key="2">
    <source>
        <dbReference type="SAM" id="SignalP"/>
    </source>
</evidence>
<comment type="caution">
    <text evidence="3">The sequence shown here is derived from an EMBL/GenBank/DDBJ whole genome shotgun (WGS) entry which is preliminary data.</text>
</comment>
<proteinExistence type="predicted"/>
<feature type="chain" id="PRO_5040482964" description="Secreted protein" evidence="2">
    <location>
        <begin position="19"/>
        <end position="108"/>
    </location>
</feature>
<protein>
    <recommendedName>
        <fullName evidence="5">Secreted protein</fullName>
    </recommendedName>
</protein>
<sequence>MPPLLILSLSLPPSLSLARAPLSAPLLVPGRPPIASASDGTSVGWAGPATGRGGAGAVTVRSVDCNGHDGLMRASGAKPPDALTRGLTVDQRGTQQICRTTVGAEELD</sequence>
<dbReference type="Proteomes" id="UP000799441">
    <property type="component" value="Unassembled WGS sequence"/>
</dbReference>
<reference evidence="3" key="1">
    <citation type="journal article" date="2020" name="Stud. Mycol.">
        <title>101 Dothideomycetes genomes: a test case for predicting lifestyles and emergence of pathogens.</title>
        <authorList>
            <person name="Haridas S."/>
            <person name="Albert R."/>
            <person name="Binder M."/>
            <person name="Bloem J."/>
            <person name="Labutti K."/>
            <person name="Salamov A."/>
            <person name="Andreopoulos B."/>
            <person name="Baker S."/>
            <person name="Barry K."/>
            <person name="Bills G."/>
            <person name="Bluhm B."/>
            <person name="Cannon C."/>
            <person name="Castanera R."/>
            <person name="Culley D."/>
            <person name="Daum C."/>
            <person name="Ezra D."/>
            <person name="Gonzalez J."/>
            <person name="Henrissat B."/>
            <person name="Kuo A."/>
            <person name="Liang C."/>
            <person name="Lipzen A."/>
            <person name="Lutzoni F."/>
            <person name="Magnuson J."/>
            <person name="Mondo S."/>
            <person name="Nolan M."/>
            <person name="Ohm R."/>
            <person name="Pangilinan J."/>
            <person name="Park H.-J."/>
            <person name="Ramirez L."/>
            <person name="Alfaro M."/>
            <person name="Sun H."/>
            <person name="Tritt A."/>
            <person name="Yoshinaga Y."/>
            <person name="Zwiers L.-H."/>
            <person name="Turgeon B."/>
            <person name="Goodwin S."/>
            <person name="Spatafora J."/>
            <person name="Crous P."/>
            <person name="Grigoriev I."/>
        </authorList>
    </citation>
    <scope>NUCLEOTIDE SEQUENCE</scope>
    <source>
        <strain evidence="3">CBS 116435</strain>
    </source>
</reference>
<evidence type="ECO:0000313" key="3">
    <source>
        <dbReference type="EMBL" id="KAF2722685.1"/>
    </source>
</evidence>